<accession>A0A6J4PSM5</accession>
<protein>
    <submittedName>
        <fullName evidence="1">Uncharacterized protein</fullName>
    </submittedName>
</protein>
<dbReference type="AlphaFoldDB" id="A0A6J4PSM5"/>
<reference evidence="1" key="1">
    <citation type="submission" date="2020-02" db="EMBL/GenBank/DDBJ databases">
        <authorList>
            <person name="Meier V. D."/>
        </authorList>
    </citation>
    <scope>NUCLEOTIDE SEQUENCE</scope>
    <source>
        <strain evidence="1">AVDCRST_MAG78</strain>
    </source>
</reference>
<feature type="non-terminal residue" evidence="1">
    <location>
        <position position="1"/>
    </location>
</feature>
<gene>
    <name evidence="1" type="ORF">AVDCRST_MAG78-1011</name>
</gene>
<name>A0A6J4PSM5_9ACTN</name>
<organism evidence="1">
    <name type="scientific">uncultured Rubrobacteraceae bacterium</name>
    <dbReference type="NCBI Taxonomy" id="349277"/>
    <lineage>
        <taxon>Bacteria</taxon>
        <taxon>Bacillati</taxon>
        <taxon>Actinomycetota</taxon>
        <taxon>Rubrobacteria</taxon>
        <taxon>Rubrobacterales</taxon>
        <taxon>Rubrobacteraceae</taxon>
        <taxon>environmental samples</taxon>
    </lineage>
</organism>
<sequence>GVDEKRVIAALNVVEEEGGTGSLHDAVSDLGDLELRAHGLAHVYELALFA</sequence>
<dbReference type="EMBL" id="CADCVB010000078">
    <property type="protein sequence ID" value="CAA9420659.1"/>
    <property type="molecule type" value="Genomic_DNA"/>
</dbReference>
<evidence type="ECO:0000313" key="1">
    <source>
        <dbReference type="EMBL" id="CAA9420659.1"/>
    </source>
</evidence>
<proteinExistence type="predicted"/>